<feature type="region of interest" description="Disordered" evidence="1">
    <location>
        <begin position="97"/>
        <end position="117"/>
    </location>
</feature>
<dbReference type="AlphaFoldDB" id="A0A0X3NPS8"/>
<organism evidence="2">
    <name type="scientific">Schistocephalus solidus</name>
    <name type="common">Tapeworm</name>
    <dbReference type="NCBI Taxonomy" id="70667"/>
    <lineage>
        <taxon>Eukaryota</taxon>
        <taxon>Metazoa</taxon>
        <taxon>Spiralia</taxon>
        <taxon>Lophotrochozoa</taxon>
        <taxon>Platyhelminthes</taxon>
        <taxon>Cestoda</taxon>
        <taxon>Eucestoda</taxon>
        <taxon>Diphyllobothriidea</taxon>
        <taxon>Diphyllobothriidae</taxon>
        <taxon>Schistocephalus</taxon>
    </lineage>
</organism>
<protein>
    <submittedName>
        <fullName evidence="2">Uncharacterized protein</fullName>
    </submittedName>
</protein>
<dbReference type="EMBL" id="GEEE01021812">
    <property type="protein sequence ID" value="JAP41413.1"/>
    <property type="molecule type" value="Transcribed_RNA"/>
</dbReference>
<name>A0A0X3NPS8_SCHSO</name>
<proteinExistence type="predicted"/>
<evidence type="ECO:0000256" key="1">
    <source>
        <dbReference type="SAM" id="MobiDB-lite"/>
    </source>
</evidence>
<sequence>CAAVEQGRKEGLLQKECTQRKGRLEWQLWTYYPSSHCPSQTQVCSISVSTSSFLVIECYLVKGSSNGAKGTLSRWLRSGIFTTVEVRQSIEGHGDQLAAAAEASSDKNRQTAMLSRA</sequence>
<gene>
    <name evidence="2" type="ORF">TR168249</name>
</gene>
<reference evidence="2" key="1">
    <citation type="submission" date="2016-01" db="EMBL/GenBank/DDBJ databases">
        <title>Reference transcriptome for the parasite Schistocephalus solidus: insights into the molecular evolution of parasitism.</title>
        <authorList>
            <person name="Hebert F.O."/>
            <person name="Grambauer S."/>
            <person name="Barber I."/>
            <person name="Landry C.R."/>
            <person name="Aubin-Horth N."/>
        </authorList>
    </citation>
    <scope>NUCLEOTIDE SEQUENCE</scope>
</reference>
<accession>A0A0X3NPS8</accession>
<evidence type="ECO:0000313" key="2">
    <source>
        <dbReference type="EMBL" id="JAP41413.1"/>
    </source>
</evidence>
<feature type="non-terminal residue" evidence="2">
    <location>
        <position position="1"/>
    </location>
</feature>